<evidence type="ECO:0000313" key="2">
    <source>
        <dbReference type="EMBL" id="KAF2545569.1"/>
    </source>
</evidence>
<reference evidence="2" key="1">
    <citation type="submission" date="2019-12" db="EMBL/GenBank/DDBJ databases">
        <title>Genome sequencing and annotation of Brassica cretica.</title>
        <authorList>
            <person name="Studholme D.J."/>
            <person name="Sarris P.F."/>
        </authorList>
    </citation>
    <scope>NUCLEOTIDE SEQUENCE</scope>
    <source>
        <strain evidence="2">PFS-102/07</strain>
        <tissue evidence="2">Leaf</tissue>
    </source>
</reference>
<dbReference type="InterPro" id="IPR036397">
    <property type="entry name" value="RNaseH_sf"/>
</dbReference>
<dbReference type="Pfam" id="PF13456">
    <property type="entry name" value="RVT_3"/>
    <property type="match status" value="1"/>
</dbReference>
<dbReference type="GO" id="GO:0003676">
    <property type="term" value="F:nucleic acid binding"/>
    <property type="evidence" value="ECO:0007669"/>
    <property type="project" value="InterPro"/>
</dbReference>
<name>A0A8S9GJ95_BRACR</name>
<gene>
    <name evidence="2" type="ORF">F2Q70_00019423</name>
</gene>
<proteinExistence type="predicted"/>
<sequence length="147" mass="16363">MLPGTQLQIQQVWHGSYRALIHRYPGKAPSSEGSSDPPPLMAEALAVWSSLHMAASLKIPHFRVCSDSQTLIQAITNRAMTKEIIGVVADINHLSSLFLSISFVFMRIVKRIISSIPPSLISHDLRVSDLRPTLFSFINSKKKKKSK</sequence>
<feature type="domain" description="RNase H type-1" evidence="1">
    <location>
        <begin position="38"/>
        <end position="106"/>
    </location>
</feature>
<organism evidence="2">
    <name type="scientific">Brassica cretica</name>
    <name type="common">Mustard</name>
    <dbReference type="NCBI Taxonomy" id="69181"/>
    <lineage>
        <taxon>Eukaryota</taxon>
        <taxon>Viridiplantae</taxon>
        <taxon>Streptophyta</taxon>
        <taxon>Embryophyta</taxon>
        <taxon>Tracheophyta</taxon>
        <taxon>Spermatophyta</taxon>
        <taxon>Magnoliopsida</taxon>
        <taxon>eudicotyledons</taxon>
        <taxon>Gunneridae</taxon>
        <taxon>Pentapetalae</taxon>
        <taxon>rosids</taxon>
        <taxon>malvids</taxon>
        <taxon>Brassicales</taxon>
        <taxon>Brassicaceae</taxon>
        <taxon>Brassiceae</taxon>
        <taxon>Brassica</taxon>
    </lineage>
</organism>
<dbReference type="InterPro" id="IPR002156">
    <property type="entry name" value="RNaseH_domain"/>
</dbReference>
<dbReference type="EMBL" id="QGKY02001925">
    <property type="protein sequence ID" value="KAF2545569.1"/>
    <property type="molecule type" value="Genomic_DNA"/>
</dbReference>
<dbReference type="GO" id="GO:0004523">
    <property type="term" value="F:RNA-DNA hybrid ribonuclease activity"/>
    <property type="evidence" value="ECO:0007669"/>
    <property type="project" value="InterPro"/>
</dbReference>
<accession>A0A8S9GJ95</accession>
<dbReference type="Gene3D" id="3.30.420.10">
    <property type="entry name" value="Ribonuclease H-like superfamily/Ribonuclease H"/>
    <property type="match status" value="1"/>
</dbReference>
<comment type="caution">
    <text evidence="2">The sequence shown here is derived from an EMBL/GenBank/DDBJ whole genome shotgun (WGS) entry which is preliminary data.</text>
</comment>
<dbReference type="AlphaFoldDB" id="A0A8S9GJ95"/>
<protein>
    <recommendedName>
        <fullName evidence="1">RNase H type-1 domain-containing protein</fullName>
    </recommendedName>
</protein>
<evidence type="ECO:0000259" key="1">
    <source>
        <dbReference type="Pfam" id="PF13456"/>
    </source>
</evidence>